<organism evidence="2 3">
    <name type="scientific">Falsigemmobacter faecalis</name>
    <dbReference type="NCBI Taxonomy" id="2488730"/>
    <lineage>
        <taxon>Bacteria</taxon>
        <taxon>Pseudomonadati</taxon>
        <taxon>Pseudomonadota</taxon>
        <taxon>Alphaproteobacteria</taxon>
        <taxon>Rhodobacterales</taxon>
        <taxon>Paracoccaceae</taxon>
        <taxon>Falsigemmobacter</taxon>
    </lineage>
</organism>
<dbReference type="AlphaFoldDB" id="A0A3P3DHX4"/>
<dbReference type="RefSeq" id="WP_124965300.1">
    <property type="nucleotide sequence ID" value="NZ_RRAZ01000016.1"/>
</dbReference>
<name>A0A3P3DHX4_9RHOB</name>
<feature type="domain" description="Mur ligase N-terminal catalytic" evidence="1">
    <location>
        <begin position="9"/>
        <end position="53"/>
    </location>
</feature>
<evidence type="ECO:0000313" key="2">
    <source>
        <dbReference type="EMBL" id="RRH73850.1"/>
    </source>
</evidence>
<keyword evidence="3" id="KW-1185">Reference proteome</keyword>
<evidence type="ECO:0000259" key="1">
    <source>
        <dbReference type="Pfam" id="PF01225"/>
    </source>
</evidence>
<dbReference type="InterPro" id="IPR000713">
    <property type="entry name" value="Mur_ligase_N"/>
</dbReference>
<comment type="caution">
    <text evidence="2">The sequence shown here is derived from an EMBL/GenBank/DDBJ whole genome shotgun (WGS) entry which is preliminary data.</text>
</comment>
<gene>
    <name evidence="2" type="ORF">EG244_12335</name>
</gene>
<accession>A0A3P3DHX4</accession>
<dbReference type="EMBL" id="RRAZ01000016">
    <property type="protein sequence ID" value="RRH73850.1"/>
    <property type="molecule type" value="Genomic_DNA"/>
</dbReference>
<dbReference type="Gene3D" id="3.40.50.720">
    <property type="entry name" value="NAD(P)-binding Rossmann-like Domain"/>
    <property type="match status" value="1"/>
</dbReference>
<reference evidence="2 3" key="1">
    <citation type="submission" date="2018-11" db="EMBL/GenBank/DDBJ databases">
        <title>Gemmobacter sp. nov., YIM 102744-1 draft genome.</title>
        <authorList>
            <person name="Li G."/>
            <person name="Jiang Y."/>
        </authorList>
    </citation>
    <scope>NUCLEOTIDE SEQUENCE [LARGE SCALE GENOMIC DNA]</scope>
    <source>
        <strain evidence="2 3">YIM 102744-1</strain>
    </source>
</reference>
<sequence>MISEGRSAYMMGIGGTGMLPLALLPREAGHQVSGSDTGCSAGRRALLAAAGIQPAARLCGPQMAQADLLIASPAIAGTHPDGGWHGGRASGS</sequence>
<evidence type="ECO:0000313" key="3">
    <source>
        <dbReference type="Proteomes" id="UP000282125"/>
    </source>
</evidence>
<dbReference type="SUPFAM" id="SSF51984">
    <property type="entry name" value="MurCD N-terminal domain"/>
    <property type="match status" value="1"/>
</dbReference>
<dbReference type="Pfam" id="PF01225">
    <property type="entry name" value="Mur_ligase"/>
    <property type="match status" value="1"/>
</dbReference>
<dbReference type="OrthoDB" id="9804126at2"/>
<proteinExistence type="predicted"/>
<protein>
    <recommendedName>
        <fullName evidence="1">Mur ligase N-terminal catalytic domain-containing protein</fullName>
    </recommendedName>
</protein>
<dbReference type="Proteomes" id="UP000282125">
    <property type="component" value="Unassembled WGS sequence"/>
</dbReference>
<dbReference type="GO" id="GO:0016881">
    <property type="term" value="F:acid-amino acid ligase activity"/>
    <property type="evidence" value="ECO:0007669"/>
    <property type="project" value="InterPro"/>
</dbReference>